<dbReference type="AlphaFoldDB" id="A0A5S3N2Q7"/>
<dbReference type="OrthoDB" id="9804511at2"/>
<evidence type="ECO:0000313" key="2">
    <source>
        <dbReference type="Proteomes" id="UP000307140"/>
    </source>
</evidence>
<proteinExistence type="predicted"/>
<sequence length="239" mass="24763">MKKFTYILLAFITIVTLNSCEQSIEPLGTNYVTFAEPEFSAGVDVGGSTTVEIPVFTSNVSGSARTFVVSVDESSNAATGSYTVPTSVEIPANTNKGMITVSLTDTNLGIGVNKLILNFGAEEGLSNGGSTTISYIQNCTEVTGTLDITFDAYGSETSWEITDSLGGVVVSGGGYADGDVSVSEPITLCSGRDYTFTFKDSFGDGYASPGMATLTIGGDVKATVSGDFGSSSETEFDTK</sequence>
<evidence type="ECO:0008006" key="3">
    <source>
        <dbReference type="Google" id="ProtNLM"/>
    </source>
</evidence>
<evidence type="ECO:0000313" key="1">
    <source>
        <dbReference type="EMBL" id="TMM29493.1"/>
    </source>
</evidence>
<dbReference type="RefSeq" id="WP_138536177.1">
    <property type="nucleotide sequence ID" value="NZ_VANR01000005.1"/>
</dbReference>
<dbReference type="EMBL" id="VANR01000005">
    <property type="protein sequence ID" value="TMM29493.1"/>
    <property type="molecule type" value="Genomic_DNA"/>
</dbReference>
<reference evidence="1 2" key="1">
    <citation type="submission" date="2019-05" db="EMBL/GenBank/DDBJ databases">
        <title>Polaribacter aestuariivivens sp. nov., isolated from a tidal flat.</title>
        <authorList>
            <person name="Yoon J.-H."/>
        </authorList>
    </citation>
    <scope>NUCLEOTIDE SEQUENCE [LARGE SCALE GENOMIC DNA]</scope>
    <source>
        <strain evidence="1 2">DBTF-3</strain>
    </source>
</reference>
<name>A0A5S3N2Q7_9FLAO</name>
<comment type="caution">
    <text evidence="1">The sequence shown here is derived from an EMBL/GenBank/DDBJ whole genome shotgun (WGS) entry which is preliminary data.</text>
</comment>
<organism evidence="1 2">
    <name type="scientific">Polaribacter aestuariivivens</name>
    <dbReference type="NCBI Taxonomy" id="2304626"/>
    <lineage>
        <taxon>Bacteria</taxon>
        <taxon>Pseudomonadati</taxon>
        <taxon>Bacteroidota</taxon>
        <taxon>Flavobacteriia</taxon>
        <taxon>Flavobacteriales</taxon>
        <taxon>Flavobacteriaceae</taxon>
    </lineage>
</organism>
<accession>A0A5S3N2Q7</accession>
<gene>
    <name evidence="1" type="ORF">FDT66_10230</name>
</gene>
<keyword evidence="2" id="KW-1185">Reference proteome</keyword>
<protein>
    <recommendedName>
        <fullName evidence="3">DUF1735 domain-containing protein</fullName>
    </recommendedName>
</protein>
<dbReference type="Proteomes" id="UP000307140">
    <property type="component" value="Unassembled WGS sequence"/>
</dbReference>